<dbReference type="Proteomes" id="UP000026923">
    <property type="component" value="Unassembled WGS sequence"/>
</dbReference>
<dbReference type="PANTHER" id="PTHR30349">
    <property type="entry name" value="PHAGE INTEGRASE-RELATED"/>
    <property type="match status" value="1"/>
</dbReference>
<evidence type="ECO:0000313" key="5">
    <source>
        <dbReference type="Proteomes" id="UP000026923"/>
    </source>
</evidence>
<name>A0A061JWT3_STUST</name>
<dbReference type="Gene3D" id="1.10.443.10">
    <property type="entry name" value="Intergrase catalytic core"/>
    <property type="match status" value="1"/>
</dbReference>
<dbReference type="GO" id="GO:0006310">
    <property type="term" value="P:DNA recombination"/>
    <property type="evidence" value="ECO:0007669"/>
    <property type="project" value="UniProtKB-KW"/>
</dbReference>
<dbReference type="HOGENOM" id="CLU_027562_44_0_6"/>
<dbReference type="Pfam" id="PF00589">
    <property type="entry name" value="Phage_integrase"/>
    <property type="match status" value="2"/>
</dbReference>
<dbReference type="AlphaFoldDB" id="A0A061JWT3"/>
<organism evidence="4 5">
    <name type="scientific">Stutzerimonas stutzeri KOS6</name>
    <dbReference type="NCBI Taxonomy" id="1218352"/>
    <lineage>
        <taxon>Bacteria</taxon>
        <taxon>Pseudomonadati</taxon>
        <taxon>Pseudomonadota</taxon>
        <taxon>Gammaproteobacteria</taxon>
        <taxon>Pseudomonadales</taxon>
        <taxon>Pseudomonadaceae</taxon>
        <taxon>Stutzerimonas</taxon>
    </lineage>
</organism>
<proteinExistence type="predicted"/>
<dbReference type="GO" id="GO:0003677">
    <property type="term" value="F:DNA binding"/>
    <property type="evidence" value="ECO:0007669"/>
    <property type="project" value="InterPro"/>
</dbReference>
<evidence type="ECO:0000259" key="3">
    <source>
        <dbReference type="PROSITE" id="PS51898"/>
    </source>
</evidence>
<reference evidence="4 5" key="1">
    <citation type="journal article" date="2013" name="Genome Announc.">
        <title>Draft Genome of the Nitrogen-Fixing Bacterium Pseudomonas stutzeri Strain KOS6 Isolated from Industrial Hydrocarbon Sludge.</title>
        <authorList>
            <person name="Grigoryeva T.V."/>
            <person name="Laikov A.V."/>
            <person name="Naumova R.P."/>
            <person name="Manolov A.I."/>
            <person name="Larin A.K."/>
            <person name="Karpova I.Y."/>
            <person name="Semashko T.A."/>
            <person name="Alexeev D.G."/>
            <person name="Kostryukova E.S."/>
            <person name="Muller R."/>
            <person name="Govorun V.M."/>
        </authorList>
    </citation>
    <scope>NUCLEOTIDE SEQUENCE [LARGE SCALE GENOMIC DNA]</scope>
    <source>
        <strain evidence="4 5">KOS6</strain>
    </source>
</reference>
<dbReference type="PROSITE" id="PS51898">
    <property type="entry name" value="TYR_RECOMBINASE"/>
    <property type="match status" value="1"/>
</dbReference>
<dbReference type="GO" id="GO:0015074">
    <property type="term" value="P:DNA integration"/>
    <property type="evidence" value="ECO:0007669"/>
    <property type="project" value="UniProtKB-KW"/>
</dbReference>
<dbReference type="CDD" id="cd00796">
    <property type="entry name" value="INT_Rci_Hp1_C"/>
    <property type="match status" value="1"/>
</dbReference>
<keyword evidence="2" id="KW-0233">DNA recombination</keyword>
<dbReference type="InterPro" id="IPR013762">
    <property type="entry name" value="Integrase-like_cat_sf"/>
</dbReference>
<dbReference type="eggNOG" id="COG0582">
    <property type="taxonomic scope" value="Bacteria"/>
</dbReference>
<dbReference type="Pfam" id="PF24624">
    <property type="entry name" value="Int_N"/>
    <property type="match status" value="1"/>
</dbReference>
<evidence type="ECO:0000313" key="4">
    <source>
        <dbReference type="EMBL" id="EWC43369.1"/>
    </source>
</evidence>
<dbReference type="InterPro" id="IPR050090">
    <property type="entry name" value="Tyrosine_recombinase_XerCD"/>
</dbReference>
<evidence type="ECO:0000256" key="1">
    <source>
        <dbReference type="ARBA" id="ARBA00022908"/>
    </source>
</evidence>
<keyword evidence="1" id="KW-0229">DNA integration</keyword>
<protein>
    <recommendedName>
        <fullName evidence="3">Tyr recombinase domain-containing protein</fullName>
    </recommendedName>
</protein>
<dbReference type="EMBL" id="AMCZ02000001">
    <property type="protein sequence ID" value="EWC43369.1"/>
    <property type="molecule type" value="Genomic_DNA"/>
</dbReference>
<gene>
    <name evidence="4" type="ORF">B597_001890</name>
</gene>
<evidence type="ECO:0000256" key="2">
    <source>
        <dbReference type="ARBA" id="ARBA00023172"/>
    </source>
</evidence>
<accession>A0A061JWT3</accession>
<comment type="caution">
    <text evidence="4">The sequence shown here is derived from an EMBL/GenBank/DDBJ whole genome shotgun (WGS) entry which is preliminary data.</text>
</comment>
<dbReference type="InterPro" id="IPR057084">
    <property type="entry name" value="Int_N"/>
</dbReference>
<dbReference type="InterPro" id="IPR011010">
    <property type="entry name" value="DNA_brk_join_enz"/>
</dbReference>
<dbReference type="InterPro" id="IPR002104">
    <property type="entry name" value="Integrase_catalytic"/>
</dbReference>
<feature type="domain" description="Tyr recombinase" evidence="3">
    <location>
        <begin position="38"/>
        <end position="194"/>
    </location>
</feature>
<sequence length="218" mass="24042">MNHELAYLRAVFNELERLGEWVGDNRLAKARALKFDETEMAYLERDQIQPLLAALDEISPKAGLVARICLATGARWSEAEGLTARQVRDCRIHYTRTKSSKNRAVPITEDLQTKIKAALPFGDCYKRFGEAVDAIGLDLPAGQLTHVLRHTFASHYMMNGGDILTLQRVLGHASLAMTMKYAHFSPGHLAEVVTLNPLATADVNGVLNGDNDGDSRQG</sequence>
<dbReference type="PANTHER" id="PTHR30349:SF93">
    <property type="entry name" value="FELS-2 PROPHAGE PROTEIN"/>
    <property type="match status" value="1"/>
</dbReference>
<dbReference type="SUPFAM" id="SSF56349">
    <property type="entry name" value="DNA breaking-rejoining enzymes"/>
    <property type="match status" value="1"/>
</dbReference>